<keyword evidence="3" id="KW-1185">Reference proteome</keyword>
<protein>
    <submittedName>
        <fullName evidence="2">Uncharacterized protein</fullName>
    </submittedName>
</protein>
<feature type="region of interest" description="Disordered" evidence="1">
    <location>
        <begin position="62"/>
        <end position="223"/>
    </location>
</feature>
<dbReference type="AlphaFoldDB" id="A0A4R2RES8"/>
<organism evidence="2 3">
    <name type="scientific">Rhodovulum bhavnagarense</name>
    <dbReference type="NCBI Taxonomy" id="992286"/>
    <lineage>
        <taxon>Bacteria</taxon>
        <taxon>Pseudomonadati</taxon>
        <taxon>Pseudomonadota</taxon>
        <taxon>Alphaproteobacteria</taxon>
        <taxon>Rhodobacterales</taxon>
        <taxon>Paracoccaceae</taxon>
        <taxon>Rhodovulum</taxon>
    </lineage>
</organism>
<evidence type="ECO:0000256" key="1">
    <source>
        <dbReference type="SAM" id="MobiDB-lite"/>
    </source>
</evidence>
<evidence type="ECO:0000313" key="2">
    <source>
        <dbReference type="EMBL" id="TCP61353.1"/>
    </source>
</evidence>
<proteinExistence type="predicted"/>
<feature type="compositionally biased region" description="Basic and acidic residues" evidence="1">
    <location>
        <begin position="158"/>
        <end position="169"/>
    </location>
</feature>
<dbReference type="Proteomes" id="UP000295050">
    <property type="component" value="Unassembled WGS sequence"/>
</dbReference>
<accession>A0A4R2RES8</accession>
<evidence type="ECO:0000313" key="3">
    <source>
        <dbReference type="Proteomes" id="UP000295050"/>
    </source>
</evidence>
<name>A0A4R2RES8_9RHOB</name>
<reference evidence="2 3" key="1">
    <citation type="submission" date="2019-03" db="EMBL/GenBank/DDBJ databases">
        <title>Genomic Encyclopedia of Type Strains, Phase IV (KMG-IV): sequencing the most valuable type-strain genomes for metagenomic binning, comparative biology and taxonomic classification.</title>
        <authorList>
            <person name="Goeker M."/>
        </authorList>
    </citation>
    <scope>NUCLEOTIDE SEQUENCE [LARGE SCALE GENOMIC DNA]</scope>
    <source>
        <strain evidence="2 3">DSM 24766</strain>
    </source>
</reference>
<feature type="compositionally biased region" description="Basic residues" evidence="1">
    <location>
        <begin position="79"/>
        <end position="88"/>
    </location>
</feature>
<gene>
    <name evidence="2" type="ORF">EV663_10571</name>
</gene>
<comment type="caution">
    <text evidence="2">The sequence shown here is derived from an EMBL/GenBank/DDBJ whole genome shotgun (WGS) entry which is preliminary data.</text>
</comment>
<sequence>MTNPQGLPGAGCWAPDVSRMMKRLRKHDPLDLSRTLGATAAAEQNSGRRRLLMATRLHVIATALDSGLSTQEKPEERPRRKTARKPRKSTPDIPAENAPHAQPESETSPNPTRKPRKKPTMSTLALEDAAAFLGSGIMDADTDPDQSDDMPPRAMDASADRDALSRPDRPSSTIDQMNIESRTEQAPRTPGPQAGMARDRSDQADPGSGFVTVPQEPVESAQALPEAVAHGNAFAAAGSRRRKGQVATIDLGAAAALLASDAIGGRQGDDDQDED</sequence>
<feature type="compositionally biased region" description="Polar residues" evidence="1">
    <location>
        <begin position="170"/>
        <end position="186"/>
    </location>
</feature>
<dbReference type="EMBL" id="SLXU01000005">
    <property type="protein sequence ID" value="TCP61353.1"/>
    <property type="molecule type" value="Genomic_DNA"/>
</dbReference>
<dbReference type="RefSeq" id="WP_132951138.1">
    <property type="nucleotide sequence ID" value="NZ_SLXU01000005.1"/>
</dbReference>